<feature type="region of interest" description="Disordered" evidence="2">
    <location>
        <begin position="29"/>
        <end position="74"/>
    </location>
</feature>
<comment type="caution">
    <text evidence="3">The sequence shown here is derived from an EMBL/GenBank/DDBJ whole genome shotgun (WGS) entry which is preliminary data.</text>
</comment>
<feature type="compositionally biased region" description="Basic and acidic residues" evidence="2">
    <location>
        <begin position="342"/>
        <end position="353"/>
    </location>
</feature>
<evidence type="ECO:0000256" key="2">
    <source>
        <dbReference type="SAM" id="MobiDB-lite"/>
    </source>
</evidence>
<gene>
    <name evidence="3" type="ORF">Tci_036626</name>
</gene>
<organism evidence="3">
    <name type="scientific">Tanacetum cinerariifolium</name>
    <name type="common">Dalmatian daisy</name>
    <name type="synonym">Chrysanthemum cinerariifolium</name>
    <dbReference type="NCBI Taxonomy" id="118510"/>
    <lineage>
        <taxon>Eukaryota</taxon>
        <taxon>Viridiplantae</taxon>
        <taxon>Streptophyta</taxon>
        <taxon>Embryophyta</taxon>
        <taxon>Tracheophyta</taxon>
        <taxon>Spermatophyta</taxon>
        <taxon>Magnoliopsida</taxon>
        <taxon>eudicotyledons</taxon>
        <taxon>Gunneridae</taxon>
        <taxon>Pentapetalae</taxon>
        <taxon>asterids</taxon>
        <taxon>campanulids</taxon>
        <taxon>Asterales</taxon>
        <taxon>Asteraceae</taxon>
        <taxon>Asteroideae</taxon>
        <taxon>Anthemideae</taxon>
        <taxon>Anthemidinae</taxon>
        <taxon>Tanacetum</taxon>
    </lineage>
</organism>
<evidence type="ECO:0000313" key="3">
    <source>
        <dbReference type="EMBL" id="GEU64648.1"/>
    </source>
</evidence>
<name>A0A6L2LSN8_TANCI</name>
<feature type="region of interest" description="Disordered" evidence="2">
    <location>
        <begin position="335"/>
        <end position="359"/>
    </location>
</feature>
<keyword evidence="1" id="KW-0175">Coiled coil</keyword>
<protein>
    <submittedName>
        <fullName evidence="3">Uncharacterized protein</fullName>
    </submittedName>
</protein>
<accession>A0A6L2LSN8</accession>
<feature type="compositionally biased region" description="Polar residues" evidence="2">
    <location>
        <begin position="65"/>
        <end position="74"/>
    </location>
</feature>
<feature type="coiled-coil region" evidence="1">
    <location>
        <begin position="136"/>
        <end position="163"/>
    </location>
</feature>
<evidence type="ECO:0000256" key="1">
    <source>
        <dbReference type="SAM" id="Coils"/>
    </source>
</evidence>
<reference evidence="3" key="1">
    <citation type="journal article" date="2019" name="Sci. Rep.">
        <title>Draft genome of Tanacetum cinerariifolium, the natural source of mosquito coil.</title>
        <authorList>
            <person name="Yamashiro T."/>
            <person name="Shiraishi A."/>
            <person name="Satake H."/>
            <person name="Nakayama K."/>
        </authorList>
    </citation>
    <scope>NUCLEOTIDE SEQUENCE</scope>
</reference>
<dbReference type="EMBL" id="BKCJ010005057">
    <property type="protein sequence ID" value="GEU64648.1"/>
    <property type="molecule type" value="Genomic_DNA"/>
</dbReference>
<dbReference type="AlphaFoldDB" id="A0A6L2LSN8"/>
<proteinExistence type="predicted"/>
<feature type="compositionally biased region" description="Low complexity" evidence="2">
    <location>
        <begin position="45"/>
        <end position="61"/>
    </location>
</feature>
<sequence>MEITTRIDEKVKIVTEASVRRHLMLEDSDGSTLPVESHHTPIGAPSTSPRHLSSPPRSSIRQDTKVPQPSSPTHTHVVDEVAHIGVHVRHGGAATTVTSLDTGQGSGNIDKTPSIPHDIPLLRVNTLRSDEDIMSLQELTILCTTLSQKVESLETDLKQTKQVYGVAYTKIIIKVKRLEKTVKTGKAKRKVQIVVSDDEEEFEDPSKQGRSMIEEIDQHVEVTLVTPTQVSTQGEAHSQEDQHENQLGVLSAAKVVADTARRTVQTYTRRRIVSTGNGRVSTASRMVSTVEESVSTIGASMLVSTVGKVDKVKKLSFDEIKELFEATMRSINDFVPMESEDDKAVPKLPESRSSKRGAK</sequence>